<gene>
    <name evidence="4" type="ORF">F6R98_01685</name>
</gene>
<dbReference type="InterPro" id="IPR036929">
    <property type="entry name" value="DsbDN_sf"/>
</dbReference>
<dbReference type="AlphaFoldDB" id="A0A5Q0BEC9"/>
<dbReference type="EMBL" id="CP044205">
    <property type="protein sequence ID" value="QFY41492.1"/>
    <property type="molecule type" value="Genomic_DNA"/>
</dbReference>
<dbReference type="KEGG" id="mmob:F6R98_01685"/>
<dbReference type="Pfam" id="PF11412">
    <property type="entry name" value="DsbD_N"/>
    <property type="match status" value="1"/>
</dbReference>
<dbReference type="PROSITE" id="PS51257">
    <property type="entry name" value="PROKAR_LIPOPROTEIN"/>
    <property type="match status" value="1"/>
</dbReference>
<reference evidence="4 5" key="1">
    <citation type="submission" date="2019-09" db="EMBL/GenBank/DDBJ databases">
        <title>Ecophysiology of the spiral-shaped methanotroph Methylospira mobilis as revealed by the complete genome sequence.</title>
        <authorList>
            <person name="Oshkin I.Y."/>
            <person name="Dedysh S.N."/>
            <person name="Miroshnikov K."/>
            <person name="Danilova O.V."/>
            <person name="Hakobyan A."/>
            <person name="Liesack W."/>
        </authorList>
    </citation>
    <scope>NUCLEOTIDE SEQUENCE [LARGE SCALE GENOMIC DNA]</scope>
    <source>
        <strain evidence="4 5">Shm1</strain>
    </source>
</reference>
<keyword evidence="1" id="KW-1133">Transmembrane helix</keyword>
<dbReference type="RefSeq" id="WP_153247473.1">
    <property type="nucleotide sequence ID" value="NZ_CP044205.1"/>
</dbReference>
<keyword evidence="5" id="KW-1185">Reference proteome</keyword>
<name>A0A5Q0BEC9_9GAMM</name>
<keyword evidence="1" id="KW-0812">Transmembrane</keyword>
<dbReference type="InterPro" id="IPR028250">
    <property type="entry name" value="DsbDN"/>
</dbReference>
<keyword evidence="2" id="KW-0732">Signal</keyword>
<feature type="transmembrane region" description="Helical" evidence="1">
    <location>
        <begin position="196"/>
        <end position="218"/>
    </location>
</feature>
<dbReference type="GO" id="GO:0045454">
    <property type="term" value="P:cell redox homeostasis"/>
    <property type="evidence" value="ECO:0007669"/>
    <property type="project" value="TreeGrafter"/>
</dbReference>
<feature type="domain" description="Thiol:disulfide interchange protein DsbD N-terminal" evidence="3">
    <location>
        <begin position="43"/>
        <end position="158"/>
    </location>
</feature>
<evidence type="ECO:0000259" key="3">
    <source>
        <dbReference type="Pfam" id="PF11412"/>
    </source>
</evidence>
<proteinExistence type="predicted"/>
<dbReference type="Gene3D" id="2.60.40.1250">
    <property type="entry name" value="Thiol:disulfide interchange protein DsbD, N-terminal domain"/>
    <property type="match status" value="1"/>
</dbReference>
<evidence type="ECO:0000256" key="2">
    <source>
        <dbReference type="SAM" id="SignalP"/>
    </source>
</evidence>
<protein>
    <recommendedName>
        <fullName evidence="3">Thiol:disulfide interchange protein DsbD N-terminal domain-containing protein</fullName>
    </recommendedName>
</protein>
<sequence>MHRYRRLRRLTLLLLFFTGCSYAADPLSILQSGAQKAAGLFQQDDLLPADQAFHFIAEIKDSRTLRVSWQIAEGYYLYRERFMFSLIDSPGVELQTPHMPAGKQKQEDNGPVEVYYHEVSFDLPLQRNANAAVSVKLHARFQGCAERGVCYPPMEKNEVLDLPVYIAGDAANPAQNRPSATTSAVAPLSSSMHSALMLPAAILLIITAVYFGALDGLPAAADAGKRLKKALMLSLLIWGVLLLIGVTAGNSNLMNPLSPLSFP</sequence>
<keyword evidence="1" id="KW-0472">Membrane</keyword>
<evidence type="ECO:0000313" key="4">
    <source>
        <dbReference type="EMBL" id="QFY41492.1"/>
    </source>
</evidence>
<dbReference type="Proteomes" id="UP000325755">
    <property type="component" value="Chromosome"/>
</dbReference>
<accession>A0A5Q0BEC9</accession>
<evidence type="ECO:0000256" key="1">
    <source>
        <dbReference type="SAM" id="Phobius"/>
    </source>
</evidence>
<feature type="transmembrane region" description="Helical" evidence="1">
    <location>
        <begin position="230"/>
        <end position="249"/>
    </location>
</feature>
<dbReference type="OrthoDB" id="9811036at2"/>
<dbReference type="InParanoid" id="A0A5Q0BEC9"/>
<organism evidence="4 5">
    <name type="scientific">Candidatus Methylospira mobilis</name>
    <dbReference type="NCBI Taxonomy" id="1808979"/>
    <lineage>
        <taxon>Bacteria</taxon>
        <taxon>Pseudomonadati</taxon>
        <taxon>Pseudomonadota</taxon>
        <taxon>Gammaproteobacteria</taxon>
        <taxon>Methylococcales</taxon>
        <taxon>Methylococcaceae</taxon>
        <taxon>Candidatus Methylospira</taxon>
    </lineage>
</organism>
<dbReference type="SUPFAM" id="SSF74863">
    <property type="entry name" value="Thiol:disulfide interchange protein DsbD, N-terminal domain (DsbD-alpha)"/>
    <property type="match status" value="1"/>
</dbReference>
<dbReference type="GO" id="GO:0015035">
    <property type="term" value="F:protein-disulfide reductase activity"/>
    <property type="evidence" value="ECO:0007669"/>
    <property type="project" value="TreeGrafter"/>
</dbReference>
<dbReference type="PANTHER" id="PTHR32234:SF0">
    <property type="entry name" value="THIOL:DISULFIDE INTERCHANGE PROTEIN DSBD"/>
    <property type="match status" value="1"/>
</dbReference>
<evidence type="ECO:0000313" key="5">
    <source>
        <dbReference type="Proteomes" id="UP000325755"/>
    </source>
</evidence>
<dbReference type="PANTHER" id="PTHR32234">
    <property type="entry name" value="THIOL:DISULFIDE INTERCHANGE PROTEIN DSBD"/>
    <property type="match status" value="1"/>
</dbReference>
<feature type="signal peptide" evidence="2">
    <location>
        <begin position="1"/>
        <end position="23"/>
    </location>
</feature>
<feature type="chain" id="PRO_5025025907" description="Thiol:disulfide interchange protein DsbD N-terminal domain-containing protein" evidence="2">
    <location>
        <begin position="24"/>
        <end position="263"/>
    </location>
</feature>